<dbReference type="SUPFAM" id="SSF47598">
    <property type="entry name" value="Ribbon-helix-helix"/>
    <property type="match status" value="1"/>
</dbReference>
<accession>A0A140B439</accession>
<name>A0A140B439_CLOBO</name>
<evidence type="ECO:0008006" key="2">
    <source>
        <dbReference type="Google" id="ProtNLM"/>
    </source>
</evidence>
<dbReference type="EMBL" id="KT901798">
    <property type="protein sequence ID" value="ALP69002.1"/>
    <property type="molecule type" value="Genomic_DNA"/>
</dbReference>
<organism evidence="1">
    <name type="scientific">Clostridium botulinum</name>
    <dbReference type="NCBI Taxonomy" id="1491"/>
    <lineage>
        <taxon>Bacteria</taxon>
        <taxon>Bacillati</taxon>
        <taxon>Bacillota</taxon>
        <taxon>Clostridia</taxon>
        <taxon>Eubacteriales</taxon>
        <taxon>Clostridiaceae</taxon>
        <taxon>Clostridium</taxon>
    </lineage>
</organism>
<sequence>MTPYLVSIIIRVNIIFIGGLLMKNKIIYGIAGSGKTENYFNSKIENWEEKIIAISFNNMEIEGFKTFHLGNPNLVLDEIFLYDKVLLLGELKANPYWDNAGIKNVITYLIENISNFESKLLLAIDDFSHYNLSEKYNNKSLMLNLLELENVYTFFVLQDLKQIKKIYKDDYKEIIELSNVICTKDYQDYSGELRVRFPKSLHRDLKETADKEGISLNQYIVYLLTKTLEKENREEKFIKERNIQEIYEDKG</sequence>
<keyword evidence="1" id="KW-0614">Plasmid</keyword>
<proteinExistence type="predicted"/>
<dbReference type="InterPro" id="IPR010985">
    <property type="entry name" value="Ribbon_hlx_hlx"/>
</dbReference>
<reference evidence="1" key="1">
    <citation type="journal article" date="2016" name="Genome Biol. Evol.">
        <title>Evolution of chromosomal Clostridium botulinum type E neurotoxin gene clusters: evidence provided by their rare plasmid borne counterparts.</title>
        <authorList>
            <person name="Carter A.T."/>
            <person name="Austin J.W."/>
            <person name="Weedmark K.A."/>
            <person name="Peck M.W."/>
        </authorList>
    </citation>
    <scope>NUCLEOTIDE SEQUENCE</scope>
    <source>
        <strain evidence="1">GA0702E1CS</strain>
        <plasmid evidence="1">pGA0702E1CS</plasmid>
    </source>
</reference>
<geneLocation type="plasmid" evidence="1">
    <name>pGA0702E1CS</name>
</geneLocation>
<dbReference type="GO" id="GO:0006355">
    <property type="term" value="P:regulation of DNA-templated transcription"/>
    <property type="evidence" value="ECO:0007669"/>
    <property type="project" value="InterPro"/>
</dbReference>
<protein>
    <recommendedName>
        <fullName evidence="2">Toxin-antitoxin system HicB family antitoxin</fullName>
    </recommendedName>
</protein>
<evidence type="ECO:0000313" key="1">
    <source>
        <dbReference type="EMBL" id="ALP69002.1"/>
    </source>
</evidence>
<dbReference type="Gene3D" id="1.10.1220.10">
    <property type="entry name" value="Met repressor-like"/>
    <property type="match status" value="1"/>
</dbReference>
<dbReference type="AlphaFoldDB" id="A0A140B439"/>
<dbReference type="InterPro" id="IPR008651">
    <property type="entry name" value="Uncharacterised_HicB"/>
</dbReference>
<dbReference type="Pfam" id="PF05534">
    <property type="entry name" value="HicB"/>
    <property type="match status" value="1"/>
</dbReference>
<dbReference type="InterPro" id="IPR013321">
    <property type="entry name" value="Arc_rbn_hlx_hlx"/>
</dbReference>